<dbReference type="InterPro" id="IPR036291">
    <property type="entry name" value="NAD(P)-bd_dom_sf"/>
</dbReference>
<dbReference type="STRING" id="1616788.AR543_17140"/>
<gene>
    <name evidence="2" type="ORF">AR543_17140</name>
</gene>
<dbReference type="CDD" id="cd05243">
    <property type="entry name" value="SDR_a5"/>
    <property type="match status" value="1"/>
</dbReference>
<evidence type="ECO:0000259" key="1">
    <source>
        <dbReference type="Pfam" id="PF13460"/>
    </source>
</evidence>
<sequence>MNIAIIGANGQIGKILTQKLVNTGEHQVTAVIRKPEQATAFEQMGAKTAIGNLEGTVDELAQVIQGADAVVFAAGSGGSTGDDKTLLIDLDGAVKSMEAAEQFGIKRFVLISAMFAYNRSKWSDSIKPYYVAKHYADRMLEASTLDYTIIRPGGLLNDEGTGQIEIGEQLSEGGSIPREDVAEVIVYVLDQQHTYRKGYDVISGKQSIAEAVQSLSN</sequence>
<feature type="domain" description="NAD(P)-binding" evidence="1">
    <location>
        <begin position="7"/>
        <end position="191"/>
    </location>
</feature>
<evidence type="ECO:0000313" key="3">
    <source>
        <dbReference type="Proteomes" id="UP000078148"/>
    </source>
</evidence>
<accession>A0A172ZIV3</accession>
<name>A0A172ZIV3_9BACL</name>
<dbReference type="PANTHER" id="PTHR15020">
    <property type="entry name" value="FLAVIN REDUCTASE-RELATED"/>
    <property type="match status" value="1"/>
</dbReference>
<dbReference type="PANTHER" id="PTHR15020:SF50">
    <property type="entry name" value="UPF0659 PROTEIN YMR090W"/>
    <property type="match status" value="1"/>
</dbReference>
<protein>
    <submittedName>
        <fullName evidence="2">Sugar epimerase</fullName>
    </submittedName>
</protein>
<dbReference type="KEGG" id="pbv:AR543_17140"/>
<reference evidence="2 3" key="2">
    <citation type="journal article" date="2016" name="Int. J. Syst. Evol. Microbiol.">
        <title>Paenibacillus bovis sp. nov., isolated from raw yak (Bos grunniens) milk.</title>
        <authorList>
            <person name="Gao C."/>
            <person name="Han J."/>
            <person name="Liu Z."/>
            <person name="Xu X."/>
            <person name="Hang F."/>
            <person name="Wu Z."/>
        </authorList>
    </citation>
    <scope>NUCLEOTIDE SEQUENCE [LARGE SCALE GENOMIC DNA]</scope>
    <source>
        <strain evidence="2 3">BD3526</strain>
    </source>
</reference>
<evidence type="ECO:0000313" key="2">
    <source>
        <dbReference type="EMBL" id="ANF97561.1"/>
    </source>
</evidence>
<dbReference type="Gene3D" id="3.40.50.720">
    <property type="entry name" value="NAD(P)-binding Rossmann-like Domain"/>
    <property type="match status" value="1"/>
</dbReference>
<dbReference type="EMBL" id="CP013023">
    <property type="protein sequence ID" value="ANF97561.1"/>
    <property type="molecule type" value="Genomic_DNA"/>
</dbReference>
<dbReference type="SUPFAM" id="SSF51735">
    <property type="entry name" value="NAD(P)-binding Rossmann-fold domains"/>
    <property type="match status" value="1"/>
</dbReference>
<reference evidence="3" key="1">
    <citation type="submission" date="2015-10" db="EMBL/GenBank/DDBJ databases">
        <title>Genome of Paenibacillus bovis sp. nov.</title>
        <authorList>
            <person name="Wu Z."/>
            <person name="Gao C."/>
            <person name="Liu Z."/>
            <person name="Zheng H."/>
        </authorList>
    </citation>
    <scope>NUCLEOTIDE SEQUENCE [LARGE SCALE GENOMIC DNA]</scope>
    <source>
        <strain evidence="3">BD3526</strain>
    </source>
</reference>
<keyword evidence="3" id="KW-1185">Reference proteome</keyword>
<dbReference type="RefSeq" id="WP_060535662.1">
    <property type="nucleotide sequence ID" value="NZ_CP013023.1"/>
</dbReference>
<dbReference type="Pfam" id="PF13460">
    <property type="entry name" value="NAD_binding_10"/>
    <property type="match status" value="1"/>
</dbReference>
<dbReference type="InterPro" id="IPR016040">
    <property type="entry name" value="NAD(P)-bd_dom"/>
</dbReference>
<dbReference type="AlphaFoldDB" id="A0A172ZIV3"/>
<organism evidence="2 3">
    <name type="scientific">Paenibacillus bovis</name>
    <dbReference type="NCBI Taxonomy" id="1616788"/>
    <lineage>
        <taxon>Bacteria</taxon>
        <taxon>Bacillati</taxon>
        <taxon>Bacillota</taxon>
        <taxon>Bacilli</taxon>
        <taxon>Bacillales</taxon>
        <taxon>Paenibacillaceae</taxon>
        <taxon>Paenibacillus</taxon>
    </lineage>
</organism>
<dbReference type="OrthoDB" id="9803892at2"/>
<proteinExistence type="predicted"/>
<dbReference type="Proteomes" id="UP000078148">
    <property type="component" value="Chromosome"/>
</dbReference>